<keyword evidence="5 6" id="KW-0472">Membrane</keyword>
<reference evidence="7 8" key="1">
    <citation type="submission" date="2020-03" db="EMBL/GenBank/DDBJ databases">
        <title>Draft Genome Sequence of Cudoniella acicularis.</title>
        <authorList>
            <person name="Buettner E."/>
            <person name="Kellner H."/>
        </authorList>
    </citation>
    <scope>NUCLEOTIDE SEQUENCE [LARGE SCALE GENOMIC DNA]</scope>
    <source>
        <strain evidence="7 8">DSM 108380</strain>
    </source>
</reference>
<evidence type="ECO:0000256" key="4">
    <source>
        <dbReference type="ARBA" id="ARBA00022989"/>
    </source>
</evidence>
<dbReference type="PANTHER" id="PTHR16932:SF18">
    <property type="entry name" value="INTERFERON, ALPHA-INDUCIBLE PROTEIN 27-LIKE 2"/>
    <property type="match status" value="1"/>
</dbReference>
<dbReference type="InterPro" id="IPR038213">
    <property type="entry name" value="IFI6/IFI27-like_sf"/>
</dbReference>
<dbReference type="Pfam" id="PF06140">
    <property type="entry name" value="Ifi-6-16"/>
    <property type="match status" value="2"/>
</dbReference>
<keyword evidence="8" id="KW-1185">Reference proteome</keyword>
<feature type="transmembrane region" description="Helical" evidence="6">
    <location>
        <begin position="523"/>
        <end position="542"/>
    </location>
</feature>
<comment type="subcellular location">
    <subcellularLocation>
        <location evidence="1">Membrane</location>
        <topology evidence="1">Multi-pass membrane protein</topology>
    </subcellularLocation>
</comment>
<evidence type="ECO:0000256" key="5">
    <source>
        <dbReference type="ARBA" id="ARBA00023136"/>
    </source>
</evidence>
<comment type="similarity">
    <text evidence="2">Belongs to the IFI6/IFI27 family.</text>
</comment>
<evidence type="ECO:0000256" key="6">
    <source>
        <dbReference type="SAM" id="Phobius"/>
    </source>
</evidence>
<keyword evidence="3 6" id="KW-0812">Transmembrane</keyword>
<dbReference type="EMBL" id="JAAMPI010002247">
    <property type="protein sequence ID" value="KAF4616223.1"/>
    <property type="molecule type" value="Genomic_DNA"/>
</dbReference>
<evidence type="ECO:0000256" key="2">
    <source>
        <dbReference type="ARBA" id="ARBA00007262"/>
    </source>
</evidence>
<sequence>MALNQFFSGVRAAAQPAVVFSQQQIIPALGSAVKIADNFRKDTLSPAFETINELTQENVAPYIEVTMTAVDDFDKKTLRPALGNALGPALDQMGIREEVEEFSGKAADWVKENPGSAAMIVTGFFPSFVPGVVSAPFLWALGYGGNGVRAASIASELQSKVGIVGAKSAFAYLQSAGMNGYGAAAVNGVSETATVMTVNENIPDNDSRIRRTFTSVAGKTTEMIIEIANSVKDAGETFMAKIISFMVKAINSVKYLYTMNIPPAFKTAKNEIMQWMWAMANHRQHARLASRSLSLDAPLLPPPHLSLLQYQCAASQSNLDLAALTSILAMGFGEFFANTGAALDKFGKEQLGPAIGEAMKNADEFGKTKLGPALEGLAKNADEFGKNALAPAIGEAVKAADEFGKTKLGPALEGLAKNADEFGKNTLAPAIGEVVKNADEFGKTKLGPALADLAKNADEFGKNTLGPAVGEIVKGADQFGRDAGEFGKTKVVPALDKFGKDSGRWIKEHPEETAMIATSAATLLFPGIVTNPFLGSIGMFGFGRRGIASASVASKTQSKIGNVGGGSAFAVLQSAGMGGYGIGVLNGIIRFGAVALGTAGAVLAVSR</sequence>
<dbReference type="GO" id="GO:0016020">
    <property type="term" value="C:membrane"/>
    <property type="evidence" value="ECO:0007669"/>
    <property type="project" value="UniProtKB-SubCell"/>
</dbReference>
<evidence type="ECO:0000313" key="7">
    <source>
        <dbReference type="EMBL" id="KAF4616223.1"/>
    </source>
</evidence>
<evidence type="ECO:0000313" key="8">
    <source>
        <dbReference type="Proteomes" id="UP000566819"/>
    </source>
</evidence>
<dbReference type="PANTHER" id="PTHR16932">
    <property type="entry name" value="INTERFERON ALPHA-INDUCIBLE PROTEIN 27"/>
    <property type="match status" value="1"/>
</dbReference>
<dbReference type="AlphaFoldDB" id="A0A8H4QS72"/>
<accession>A0A8H4QS72</accession>
<keyword evidence="4 6" id="KW-1133">Transmembrane helix</keyword>
<feature type="transmembrane region" description="Helical" evidence="6">
    <location>
        <begin position="563"/>
        <end position="582"/>
    </location>
</feature>
<dbReference type="Gene3D" id="6.10.110.10">
    <property type="match status" value="2"/>
</dbReference>
<protein>
    <submittedName>
        <fullName evidence="7">Uncharacterized protein</fullName>
    </submittedName>
</protein>
<name>A0A8H4QS72_9HELO</name>
<dbReference type="Proteomes" id="UP000566819">
    <property type="component" value="Unassembled WGS sequence"/>
</dbReference>
<evidence type="ECO:0000256" key="3">
    <source>
        <dbReference type="ARBA" id="ARBA00022692"/>
    </source>
</evidence>
<organism evidence="7 8">
    <name type="scientific">Cudoniella acicularis</name>
    <dbReference type="NCBI Taxonomy" id="354080"/>
    <lineage>
        <taxon>Eukaryota</taxon>
        <taxon>Fungi</taxon>
        <taxon>Dikarya</taxon>
        <taxon>Ascomycota</taxon>
        <taxon>Pezizomycotina</taxon>
        <taxon>Leotiomycetes</taxon>
        <taxon>Helotiales</taxon>
        <taxon>Tricladiaceae</taxon>
        <taxon>Cudoniella</taxon>
    </lineage>
</organism>
<evidence type="ECO:0000256" key="1">
    <source>
        <dbReference type="ARBA" id="ARBA00004141"/>
    </source>
</evidence>
<gene>
    <name evidence="7" type="ORF">G7Y89_g15183</name>
</gene>
<proteinExistence type="inferred from homology"/>
<feature type="transmembrane region" description="Helical" evidence="6">
    <location>
        <begin position="588"/>
        <end position="606"/>
    </location>
</feature>
<dbReference type="OrthoDB" id="440424at2759"/>
<dbReference type="InterPro" id="IPR009311">
    <property type="entry name" value="IFI6/IFI27-like"/>
</dbReference>
<comment type="caution">
    <text evidence="7">The sequence shown here is derived from an EMBL/GenBank/DDBJ whole genome shotgun (WGS) entry which is preliminary data.</text>
</comment>